<dbReference type="GO" id="GO:0031297">
    <property type="term" value="P:replication fork processing"/>
    <property type="evidence" value="ECO:0007669"/>
    <property type="project" value="TreeGrafter"/>
</dbReference>
<feature type="domain" description="BOD1/SHG1" evidence="2">
    <location>
        <begin position="18"/>
        <end position="114"/>
    </location>
</feature>
<evidence type="ECO:0000259" key="2">
    <source>
        <dbReference type="Pfam" id="PF05205"/>
    </source>
</evidence>
<dbReference type="GO" id="GO:0048188">
    <property type="term" value="C:Set1C/COMPASS complex"/>
    <property type="evidence" value="ECO:0007669"/>
    <property type="project" value="TreeGrafter"/>
</dbReference>
<dbReference type="Proteomes" id="UP001153636">
    <property type="component" value="Chromosome 13"/>
</dbReference>
<feature type="compositionally biased region" description="Basic and acidic residues" evidence="1">
    <location>
        <begin position="609"/>
        <end position="671"/>
    </location>
</feature>
<evidence type="ECO:0000313" key="3">
    <source>
        <dbReference type="EMBL" id="CAH1102716.1"/>
    </source>
</evidence>
<feature type="region of interest" description="Disordered" evidence="1">
    <location>
        <begin position="154"/>
        <end position="241"/>
    </location>
</feature>
<dbReference type="EMBL" id="OV651825">
    <property type="protein sequence ID" value="CAH1102716.1"/>
    <property type="molecule type" value="Genomic_DNA"/>
</dbReference>
<dbReference type="OrthoDB" id="7605699at2759"/>
<name>A0A9P0CR47_9CUCU</name>
<accession>A0A9P0CR47</accession>
<feature type="compositionally biased region" description="Basic and acidic residues" evidence="1">
    <location>
        <begin position="358"/>
        <end position="594"/>
    </location>
</feature>
<feature type="compositionally biased region" description="Basic and acidic residues" evidence="1">
    <location>
        <begin position="1106"/>
        <end position="1117"/>
    </location>
</feature>
<protein>
    <recommendedName>
        <fullName evidence="2">BOD1/SHG1 domain-containing protein</fullName>
    </recommendedName>
</protein>
<feature type="compositionally biased region" description="Polar residues" evidence="1">
    <location>
        <begin position="192"/>
        <end position="202"/>
    </location>
</feature>
<feature type="compositionally biased region" description="Low complexity" evidence="1">
    <location>
        <begin position="699"/>
        <end position="733"/>
    </location>
</feature>
<feature type="compositionally biased region" description="Basic and acidic residues" evidence="1">
    <location>
        <begin position="203"/>
        <end position="217"/>
    </location>
</feature>
<feature type="compositionally biased region" description="Low complexity" evidence="1">
    <location>
        <begin position="595"/>
        <end position="607"/>
    </location>
</feature>
<evidence type="ECO:0000313" key="4">
    <source>
        <dbReference type="Proteomes" id="UP001153636"/>
    </source>
</evidence>
<gene>
    <name evidence="3" type="ORF">PSYICH_LOCUS3782</name>
</gene>
<dbReference type="AlphaFoldDB" id="A0A9P0CR47"/>
<dbReference type="Pfam" id="PF05205">
    <property type="entry name" value="COMPASS-Shg1"/>
    <property type="match status" value="1"/>
</dbReference>
<dbReference type="PANTHER" id="PTHR31532:SF10">
    <property type="entry name" value="BIORIENTATION OF CHROMOSOMES IN CELL DIVISION PROTEIN 1-LIKE 1"/>
    <property type="match status" value="1"/>
</dbReference>
<reference evidence="3" key="1">
    <citation type="submission" date="2022-01" db="EMBL/GenBank/DDBJ databases">
        <authorList>
            <person name="King R."/>
        </authorList>
    </citation>
    <scope>NUCLEOTIDE SEQUENCE</scope>
</reference>
<proteinExistence type="predicted"/>
<feature type="region of interest" description="Disordered" evidence="1">
    <location>
        <begin position="300"/>
        <end position="737"/>
    </location>
</feature>
<dbReference type="PANTHER" id="PTHR31532">
    <property type="entry name" value="BIORIENTATION OF CHROMOSOMES IN CELL DIVISION 1 FAMILY MEMBER"/>
    <property type="match status" value="1"/>
</dbReference>
<organism evidence="3 4">
    <name type="scientific">Psylliodes chrysocephalus</name>
    <dbReference type="NCBI Taxonomy" id="3402493"/>
    <lineage>
        <taxon>Eukaryota</taxon>
        <taxon>Metazoa</taxon>
        <taxon>Ecdysozoa</taxon>
        <taxon>Arthropoda</taxon>
        <taxon>Hexapoda</taxon>
        <taxon>Insecta</taxon>
        <taxon>Pterygota</taxon>
        <taxon>Neoptera</taxon>
        <taxon>Endopterygota</taxon>
        <taxon>Coleoptera</taxon>
        <taxon>Polyphaga</taxon>
        <taxon>Cucujiformia</taxon>
        <taxon>Chrysomeloidea</taxon>
        <taxon>Chrysomelidae</taxon>
        <taxon>Galerucinae</taxon>
        <taxon>Alticini</taxon>
        <taxon>Psylliodes</taxon>
    </lineage>
</organism>
<dbReference type="InterPro" id="IPR055264">
    <property type="entry name" value="BOD1/SHG1_dom"/>
</dbReference>
<feature type="compositionally biased region" description="Basic and acidic residues" evidence="1">
    <location>
        <begin position="303"/>
        <end position="348"/>
    </location>
</feature>
<evidence type="ECO:0000256" key="1">
    <source>
        <dbReference type="SAM" id="MobiDB-lite"/>
    </source>
</evidence>
<feature type="region of interest" description="Disordered" evidence="1">
    <location>
        <begin position="1094"/>
        <end position="1119"/>
    </location>
</feature>
<keyword evidence="4" id="KW-1185">Reference proteome</keyword>
<sequence>MEVICNNYMPGDSRLVEKLVSELKSQGIFDQFRKECISDVDTKPAYQNLRQRVEGTVTTFLNQQAWSIDLNKNQLREQLRKNLHESGFLETGVERIVDQVVNPKISTVFLPKVEDVVYRFLGIERPAGRIVIKKEEKKVSITDLLPTDLEAVSPESVDSFKTEKKNDSLQDSLPSSGKMEEDESPPFEPLGIQNSHENSMSQDDTKMQIDEHSRDSHLSGFSGLESHESNQGSDTKTYQMDLSNHDSLNSIETRLSIITSEDTIKMEIFDDFTAQIKNNKFEITSEEVNTANDAENTISVVPDVKKEEPINDIISEKIEEPEKKDRKHDNKQDDKKSRSSDKSKDRKEDKHKKSSSSSKDKEKSSSKHKDSKDKDSNKKDSKSSSSSHRDKDKSKERSSDSKDKDKSSKYKDKNEKSKHEKDKTAEKSKSDKDAANKDEKNRDKYKSDKNKYEKDKSSSKEKDRYKSDKDRHLKDKEKSKHKDRNDKDRNDKDRNDKDRNDKDRNDKDRNDKDRNDKDRNDKDRNDKDRNDKDRNDKDRNDKDRNDKERSSKSKEKSDRDKDKNSKEKSSRDKDNSVKERVKDNNKDYSKDKIKTSSSNSSSSGSKHSSSKESSSKDKKDKYKDSTTKTPVDDSKSKSSSSDKSRKEDTRHSSSKKDHKDSKKKSKDDHYSSKIKKTDRRSTDRDSNDGTSSKNNNCLNNYSESMSSKSENNSQDQSNSSFSGGSGDSGNSDQVESATHNAVEITVGNGCVQVEQSFVPMQIQPMKYMKPKFALNFEEARKIMKIRKQLARMERQNQLSLTRIDVPPIENGIAVKEVENVIVKDSLPNNIEVDNEQSIDLLSDETVKEKVNNITDNLVCISEDSIISSNEDKKNLERDEHKEMTIESTNLSMENFEALEAKLAQVMSKINYNSYESDEDYEFHGYSSTDLLDSIPKQAIDFHFTNTEMQSTNYRLDKEVDSVYILLDDRLSLESENHRLNNVPELSVVLNKCNSNDDCLYLEKPTLCEENNLKFLRQIVSKLQTEINDAVETTRNNFWPLNRGKKRKLEECVDFRNNNDIGYTTTVNKRRGSNSSNTVTSKAIKKRMCNNTDIPDEHFSLPLSPAESDKSNDRKEEDLLIPMKQKRIIRGYSQRYSSEDLYKPRPIISRRNRFSKNTN</sequence>
<feature type="compositionally biased region" description="Basic and acidic residues" evidence="1">
    <location>
        <begin position="158"/>
        <end position="168"/>
    </location>
</feature>
<feature type="compositionally biased region" description="Polar residues" evidence="1">
    <location>
        <begin position="229"/>
        <end position="241"/>
    </location>
</feature>